<keyword evidence="16" id="KW-1185">Reference proteome</keyword>
<dbReference type="Gene3D" id="3.30.565.10">
    <property type="entry name" value="Histidine kinase-like ATPase, C-terminal domain"/>
    <property type="match status" value="1"/>
</dbReference>
<comment type="catalytic activity">
    <reaction evidence="1">
        <text>ATP + protein L-histidine = ADP + protein N-phospho-L-histidine.</text>
        <dbReference type="EC" id="2.7.13.3"/>
    </reaction>
</comment>
<evidence type="ECO:0000256" key="4">
    <source>
        <dbReference type="ARBA" id="ARBA00022475"/>
    </source>
</evidence>
<keyword evidence="12" id="KW-1133">Transmembrane helix</keyword>
<dbReference type="PANTHER" id="PTHR43065:SF10">
    <property type="entry name" value="PEROXIDE STRESS-ACTIVATED HISTIDINE KINASE MAK3"/>
    <property type="match status" value="1"/>
</dbReference>
<dbReference type="Proteomes" id="UP001595882">
    <property type="component" value="Unassembled WGS sequence"/>
</dbReference>
<dbReference type="Gene3D" id="1.10.287.130">
    <property type="match status" value="1"/>
</dbReference>
<evidence type="ECO:0000256" key="1">
    <source>
        <dbReference type="ARBA" id="ARBA00000085"/>
    </source>
</evidence>
<dbReference type="SUPFAM" id="SSF47384">
    <property type="entry name" value="Homodimeric domain of signal transducing histidine kinase"/>
    <property type="match status" value="1"/>
</dbReference>
<keyword evidence="8" id="KW-0418">Kinase</keyword>
<dbReference type="GO" id="GO:0005524">
    <property type="term" value="F:ATP binding"/>
    <property type="evidence" value="ECO:0007669"/>
    <property type="project" value="UniProtKB-KW"/>
</dbReference>
<dbReference type="EC" id="2.7.13.3" evidence="3"/>
<keyword evidence="4" id="KW-1003">Cell membrane</keyword>
<dbReference type="CDD" id="cd06225">
    <property type="entry name" value="HAMP"/>
    <property type="match status" value="1"/>
</dbReference>
<dbReference type="RefSeq" id="WP_390252814.1">
    <property type="nucleotide sequence ID" value="NZ_JBHSDT010000008.1"/>
</dbReference>
<dbReference type="Pfam" id="PF02518">
    <property type="entry name" value="HATPase_c"/>
    <property type="match status" value="1"/>
</dbReference>
<dbReference type="InterPro" id="IPR003594">
    <property type="entry name" value="HATPase_dom"/>
</dbReference>
<evidence type="ECO:0000256" key="6">
    <source>
        <dbReference type="ARBA" id="ARBA00022679"/>
    </source>
</evidence>
<keyword evidence="12" id="KW-0812">Transmembrane</keyword>
<evidence type="ECO:0000313" key="16">
    <source>
        <dbReference type="Proteomes" id="UP001595882"/>
    </source>
</evidence>
<evidence type="ECO:0000256" key="7">
    <source>
        <dbReference type="ARBA" id="ARBA00022741"/>
    </source>
</evidence>
<comment type="caution">
    <text evidence="15">The sequence shown here is derived from an EMBL/GenBank/DDBJ whole genome shotgun (WGS) entry which is preliminary data.</text>
</comment>
<evidence type="ECO:0000256" key="8">
    <source>
        <dbReference type="ARBA" id="ARBA00022777"/>
    </source>
</evidence>
<dbReference type="PRINTS" id="PR00344">
    <property type="entry name" value="BCTRLSENSOR"/>
</dbReference>
<feature type="transmembrane region" description="Helical" evidence="12">
    <location>
        <begin position="14"/>
        <end position="33"/>
    </location>
</feature>
<feature type="domain" description="Histidine kinase" evidence="13">
    <location>
        <begin position="396"/>
        <end position="600"/>
    </location>
</feature>
<evidence type="ECO:0000313" key="15">
    <source>
        <dbReference type="EMBL" id="MFC4404277.1"/>
    </source>
</evidence>
<evidence type="ECO:0000259" key="13">
    <source>
        <dbReference type="PROSITE" id="PS50109"/>
    </source>
</evidence>
<dbReference type="SUPFAM" id="SSF158472">
    <property type="entry name" value="HAMP domain-like"/>
    <property type="match status" value="1"/>
</dbReference>
<dbReference type="InterPro" id="IPR036097">
    <property type="entry name" value="HisK_dim/P_sf"/>
</dbReference>
<keyword evidence="11 12" id="KW-0472">Membrane</keyword>
<evidence type="ECO:0000256" key="10">
    <source>
        <dbReference type="ARBA" id="ARBA00023012"/>
    </source>
</evidence>
<evidence type="ECO:0000256" key="3">
    <source>
        <dbReference type="ARBA" id="ARBA00012438"/>
    </source>
</evidence>
<proteinExistence type="predicted"/>
<evidence type="ECO:0000256" key="12">
    <source>
        <dbReference type="SAM" id="Phobius"/>
    </source>
</evidence>
<protein>
    <recommendedName>
        <fullName evidence="3">histidine kinase</fullName>
        <ecNumber evidence="3">2.7.13.3</ecNumber>
    </recommendedName>
</protein>
<dbReference type="SMART" id="SM00387">
    <property type="entry name" value="HATPase_c"/>
    <property type="match status" value="1"/>
</dbReference>
<dbReference type="CDD" id="cd00082">
    <property type="entry name" value="HisKA"/>
    <property type="match status" value="1"/>
</dbReference>
<dbReference type="Pfam" id="PF00672">
    <property type="entry name" value="HAMP"/>
    <property type="match status" value="1"/>
</dbReference>
<dbReference type="SUPFAM" id="SSF55874">
    <property type="entry name" value="ATPase domain of HSP90 chaperone/DNA topoisomerase II/histidine kinase"/>
    <property type="match status" value="1"/>
</dbReference>
<dbReference type="SMART" id="SM00304">
    <property type="entry name" value="HAMP"/>
    <property type="match status" value="1"/>
</dbReference>
<dbReference type="PROSITE" id="PS50885">
    <property type="entry name" value="HAMP"/>
    <property type="match status" value="1"/>
</dbReference>
<dbReference type="SMART" id="SM00388">
    <property type="entry name" value="HisKA"/>
    <property type="match status" value="1"/>
</dbReference>
<dbReference type="InterPro" id="IPR036890">
    <property type="entry name" value="HATPase_C_sf"/>
</dbReference>
<accession>A0ABV8WWM6</accession>
<gene>
    <name evidence="15" type="ORF">ACFOY7_14505</name>
</gene>
<dbReference type="InterPro" id="IPR003660">
    <property type="entry name" value="HAMP_dom"/>
</dbReference>
<feature type="domain" description="HAMP" evidence="14">
    <location>
        <begin position="208"/>
        <end position="260"/>
    </location>
</feature>
<organism evidence="15 16">
    <name type="scientific">Gracilibacillus xinjiangensis</name>
    <dbReference type="NCBI Taxonomy" id="1193282"/>
    <lineage>
        <taxon>Bacteria</taxon>
        <taxon>Bacillati</taxon>
        <taxon>Bacillota</taxon>
        <taxon>Bacilli</taxon>
        <taxon>Bacillales</taxon>
        <taxon>Bacillaceae</taxon>
        <taxon>Gracilibacillus</taxon>
    </lineage>
</organism>
<dbReference type="InterPro" id="IPR005467">
    <property type="entry name" value="His_kinase_dom"/>
</dbReference>
<evidence type="ECO:0000256" key="5">
    <source>
        <dbReference type="ARBA" id="ARBA00022553"/>
    </source>
</evidence>
<dbReference type="PANTHER" id="PTHR43065">
    <property type="entry name" value="SENSOR HISTIDINE KINASE"/>
    <property type="match status" value="1"/>
</dbReference>
<evidence type="ECO:0000256" key="2">
    <source>
        <dbReference type="ARBA" id="ARBA00004651"/>
    </source>
</evidence>
<dbReference type="InterPro" id="IPR003661">
    <property type="entry name" value="HisK_dim/P_dom"/>
</dbReference>
<dbReference type="Pfam" id="PF00512">
    <property type="entry name" value="HisKA"/>
    <property type="match status" value="1"/>
</dbReference>
<dbReference type="EMBL" id="JBHSDT010000008">
    <property type="protein sequence ID" value="MFC4404277.1"/>
    <property type="molecule type" value="Genomic_DNA"/>
</dbReference>
<dbReference type="InterPro" id="IPR004358">
    <property type="entry name" value="Sig_transdc_His_kin-like_C"/>
</dbReference>
<reference evidence="16" key="1">
    <citation type="journal article" date="2019" name="Int. J. Syst. Evol. Microbiol.">
        <title>The Global Catalogue of Microorganisms (GCM) 10K type strain sequencing project: providing services to taxonomists for standard genome sequencing and annotation.</title>
        <authorList>
            <consortium name="The Broad Institute Genomics Platform"/>
            <consortium name="The Broad Institute Genome Sequencing Center for Infectious Disease"/>
            <person name="Wu L."/>
            <person name="Ma J."/>
        </authorList>
    </citation>
    <scope>NUCLEOTIDE SEQUENCE [LARGE SCALE GENOMIC DNA]</scope>
    <source>
        <strain evidence="16">CCUG 37865</strain>
    </source>
</reference>
<feature type="transmembrane region" description="Helical" evidence="12">
    <location>
        <begin position="185"/>
        <end position="204"/>
    </location>
</feature>
<keyword evidence="9 15" id="KW-0067">ATP-binding</keyword>
<evidence type="ECO:0000256" key="9">
    <source>
        <dbReference type="ARBA" id="ARBA00022840"/>
    </source>
</evidence>
<sequence length="600" mass="69098">MSNLFKQLSLRNKLLTILLTIMVIFSGFSIFLIQSIDEISKVTNSIKDENLPQLVWYNYWEKELQIKKNLVETQFDYPTNEDFISEYASVVNTLKEEGSLEDIIELPEGLEELNNRIMLLDFIIENKVSGLLEYDDADAAKNVLRNEYLPELESLIKEIRTGQNQELYSFDNNTKAFPKIIEKSIVILLLLTFLGIIGSIYLSYRMSQNMTKPIEEMMDKVDKIANGDYGVILNQPRQVEFRSLAKSINQMSLSLQQSFQKIVRDKLKHEQVLNSLPIGIITYDKNDKEFMANSFVKNLFNIDINKLSDPVYFEEVRTKPLLRMFFSEENYYNKKVSLSIHNNEYVFLVSQTHLKDSNFSNAGRIFYFIDITESTLLEKRIIQSEKLALVGEMAASSAHEIRNPLTVIHGFLSLMQESLTDKELKRFNFHLMMKEIERLYEIVEQMLLMSNQKEPEKRPVQLSEILNELVPLMQSTFDAKNIKFSMELAEQEVLADTKQLKQVFLNLIRNSLEAIGANGSIKIESHVKDQHIILRIKDSGSGVPEAIKTTLFEPFSTSKSNGTGLGLNVVRRIIQNHDGQISLYESNNSGTTFQINLPII</sequence>
<keyword evidence="5" id="KW-0597">Phosphoprotein</keyword>
<dbReference type="PROSITE" id="PS50109">
    <property type="entry name" value="HIS_KIN"/>
    <property type="match status" value="1"/>
</dbReference>
<comment type="subcellular location">
    <subcellularLocation>
        <location evidence="2">Cell membrane</location>
        <topology evidence="2">Multi-pass membrane protein</topology>
    </subcellularLocation>
</comment>
<evidence type="ECO:0000256" key="11">
    <source>
        <dbReference type="ARBA" id="ARBA00023136"/>
    </source>
</evidence>
<dbReference type="Gene3D" id="6.10.340.10">
    <property type="match status" value="1"/>
</dbReference>
<keyword evidence="7" id="KW-0547">Nucleotide-binding</keyword>
<name>A0ABV8WWM6_9BACI</name>
<evidence type="ECO:0000259" key="14">
    <source>
        <dbReference type="PROSITE" id="PS50885"/>
    </source>
</evidence>
<keyword evidence="10" id="KW-0902">Two-component regulatory system</keyword>
<keyword evidence="6" id="KW-0808">Transferase</keyword>